<keyword evidence="1" id="KW-0238">DNA-binding</keyword>
<sequence>MVEIGQRMKQLRDGSHLSQVEVARLSGCSQGTIAKIECGKAVPSVKILLWWADYFDVSLDYLCCRTEKPQGKLYECKPKITVPSKEMKQFIEMCFDPKSPMNEKLKETLLAMMEDTTK</sequence>
<feature type="domain" description="HTH cro/C1-type" evidence="2">
    <location>
        <begin position="8"/>
        <end position="62"/>
    </location>
</feature>
<dbReference type="SUPFAM" id="SSF47413">
    <property type="entry name" value="lambda repressor-like DNA-binding domains"/>
    <property type="match status" value="1"/>
</dbReference>
<dbReference type="AlphaFoldDB" id="A0A644Y115"/>
<name>A0A644Y115_9ZZZZ</name>
<dbReference type="PROSITE" id="PS50943">
    <property type="entry name" value="HTH_CROC1"/>
    <property type="match status" value="1"/>
</dbReference>
<dbReference type="GO" id="GO:0003700">
    <property type="term" value="F:DNA-binding transcription factor activity"/>
    <property type="evidence" value="ECO:0007669"/>
    <property type="project" value="TreeGrafter"/>
</dbReference>
<reference evidence="3" key="1">
    <citation type="submission" date="2019-08" db="EMBL/GenBank/DDBJ databases">
        <authorList>
            <person name="Kucharzyk K."/>
            <person name="Murdoch R.W."/>
            <person name="Higgins S."/>
            <person name="Loffler F."/>
        </authorList>
    </citation>
    <scope>NUCLEOTIDE SEQUENCE</scope>
</reference>
<dbReference type="PANTHER" id="PTHR46797">
    <property type="entry name" value="HTH-TYPE TRANSCRIPTIONAL REGULATOR"/>
    <property type="match status" value="1"/>
</dbReference>
<dbReference type="SMART" id="SM00530">
    <property type="entry name" value="HTH_XRE"/>
    <property type="match status" value="1"/>
</dbReference>
<dbReference type="InterPro" id="IPR001387">
    <property type="entry name" value="Cro/C1-type_HTH"/>
</dbReference>
<dbReference type="CDD" id="cd00093">
    <property type="entry name" value="HTH_XRE"/>
    <property type="match status" value="1"/>
</dbReference>
<dbReference type="Pfam" id="PF01381">
    <property type="entry name" value="HTH_3"/>
    <property type="match status" value="1"/>
</dbReference>
<dbReference type="EMBL" id="VSSQ01003273">
    <property type="protein sequence ID" value="MPM19924.1"/>
    <property type="molecule type" value="Genomic_DNA"/>
</dbReference>
<evidence type="ECO:0000256" key="1">
    <source>
        <dbReference type="ARBA" id="ARBA00023125"/>
    </source>
</evidence>
<accession>A0A644Y115</accession>
<comment type="caution">
    <text evidence="3">The sequence shown here is derived from an EMBL/GenBank/DDBJ whole genome shotgun (WGS) entry which is preliminary data.</text>
</comment>
<organism evidence="3">
    <name type="scientific">bioreactor metagenome</name>
    <dbReference type="NCBI Taxonomy" id="1076179"/>
    <lineage>
        <taxon>unclassified sequences</taxon>
        <taxon>metagenomes</taxon>
        <taxon>ecological metagenomes</taxon>
    </lineage>
</organism>
<evidence type="ECO:0000259" key="2">
    <source>
        <dbReference type="PROSITE" id="PS50943"/>
    </source>
</evidence>
<dbReference type="GO" id="GO:0003677">
    <property type="term" value="F:DNA binding"/>
    <property type="evidence" value="ECO:0007669"/>
    <property type="project" value="UniProtKB-KW"/>
</dbReference>
<evidence type="ECO:0000313" key="3">
    <source>
        <dbReference type="EMBL" id="MPM19924.1"/>
    </source>
</evidence>
<gene>
    <name evidence="3" type="ORF">SDC9_66351</name>
</gene>
<dbReference type="InterPro" id="IPR010982">
    <property type="entry name" value="Lambda_DNA-bd_dom_sf"/>
</dbReference>
<dbReference type="GO" id="GO:0005829">
    <property type="term" value="C:cytosol"/>
    <property type="evidence" value="ECO:0007669"/>
    <property type="project" value="TreeGrafter"/>
</dbReference>
<protein>
    <recommendedName>
        <fullName evidence="2">HTH cro/C1-type domain-containing protein</fullName>
    </recommendedName>
</protein>
<dbReference type="InterPro" id="IPR050807">
    <property type="entry name" value="TransReg_Diox_bact_type"/>
</dbReference>
<dbReference type="Gene3D" id="1.10.260.40">
    <property type="entry name" value="lambda repressor-like DNA-binding domains"/>
    <property type="match status" value="1"/>
</dbReference>
<dbReference type="PANTHER" id="PTHR46797:SF24">
    <property type="entry name" value="DNA-BINDING PHAGE PROTEIN"/>
    <property type="match status" value="1"/>
</dbReference>
<proteinExistence type="predicted"/>